<keyword evidence="1" id="KW-0597">Phosphoprotein</keyword>
<dbReference type="InterPro" id="IPR011006">
    <property type="entry name" value="CheY-like_superfamily"/>
</dbReference>
<evidence type="ECO:0000256" key="1">
    <source>
        <dbReference type="PROSITE-ProRule" id="PRU00169"/>
    </source>
</evidence>
<dbReference type="EMBL" id="CP132914">
    <property type="protein sequence ID" value="WMB72766.1"/>
    <property type="molecule type" value="Genomic_DNA"/>
</dbReference>
<feature type="domain" description="Response regulatory" evidence="2">
    <location>
        <begin position="293"/>
        <end position="410"/>
    </location>
</feature>
<dbReference type="GO" id="GO:0000160">
    <property type="term" value="P:phosphorelay signal transduction system"/>
    <property type="evidence" value="ECO:0007669"/>
    <property type="project" value="InterPro"/>
</dbReference>
<dbReference type="GeneID" id="301341629"/>
<feature type="modified residue" description="4-aspartylphosphate" evidence="1">
    <location>
        <position position="342"/>
    </location>
</feature>
<dbReference type="SUPFAM" id="SSF52172">
    <property type="entry name" value="CheY-like"/>
    <property type="match status" value="1"/>
</dbReference>
<dbReference type="Proteomes" id="UP001236800">
    <property type="component" value="Chromosome"/>
</dbReference>
<evidence type="ECO:0000259" key="2">
    <source>
        <dbReference type="PROSITE" id="PS50110"/>
    </source>
</evidence>
<dbReference type="Gene3D" id="3.40.50.2300">
    <property type="match status" value="1"/>
</dbReference>
<accession>A0AA50KEC4</accession>
<dbReference type="CDD" id="cd17546">
    <property type="entry name" value="REC_hyHK_CKI1_RcsC-like"/>
    <property type="match status" value="1"/>
</dbReference>
<name>A0AA50KEC4_9GAMM</name>
<reference evidence="3" key="1">
    <citation type="submission" date="2023-08" db="EMBL/GenBank/DDBJ databases">
        <title>Complete genome sequence of Shewanella oncorhynchi Z-P2, a siderophore putrebactin-producing bacterium.</title>
        <authorList>
            <person name="Zhang Y."/>
        </authorList>
    </citation>
    <scope>NUCLEOTIDE SEQUENCE</scope>
    <source>
        <strain evidence="3">Z-P2</strain>
    </source>
</reference>
<proteinExistence type="predicted"/>
<dbReference type="Pfam" id="PF00072">
    <property type="entry name" value="Response_reg"/>
    <property type="match status" value="1"/>
</dbReference>
<dbReference type="AlphaFoldDB" id="A0AA50KEC4"/>
<sequence>MDRVNFEHIVLYTNDQDNDRLLISVLIRHFSRIHVIKTNAELVEQIKQSTPKVILVAAETLQETLLIYYEAIEELQAVEICEHAVVSLIPKHQEREAYEAYRSGVINDYLIARPMYEVHRAIIICTHLLREIGLRGKYKKVEEFVNVQDNYSSHIKEIVLKGVQRKKDLEHSFELSLIEIEQSLDKAEAHLASNRTAELDLASLKKILSFIRSNEIRPALLKLQSKALHLLELVVTDVSNVATVAEAPLPEQEHIEVSNKAAPTVPDTKYTFNRLYSESKNSLVSVEVPVVPKMLIVEDDHISLNLTIMLLRTYAIELDTSLSGRMALDLLSKKKYDVILMDINLPDTNGFYIINHINKSNGINAITPIVMLTGNKNKSSVQQAIAAGAKGYIIKPLYKDSIIKLFRKYDIPLHLR</sequence>
<dbReference type="RefSeq" id="WP_158682992.1">
    <property type="nucleotide sequence ID" value="NZ_CP132914.1"/>
</dbReference>
<protein>
    <submittedName>
        <fullName evidence="3">Response regulator</fullName>
    </submittedName>
</protein>
<dbReference type="PANTHER" id="PTHR43228:SF1">
    <property type="entry name" value="TWO-COMPONENT RESPONSE REGULATOR ARR22"/>
    <property type="match status" value="1"/>
</dbReference>
<dbReference type="InterPro" id="IPR001789">
    <property type="entry name" value="Sig_transdc_resp-reg_receiver"/>
</dbReference>
<dbReference type="PROSITE" id="PS50110">
    <property type="entry name" value="RESPONSE_REGULATORY"/>
    <property type="match status" value="1"/>
</dbReference>
<dbReference type="PANTHER" id="PTHR43228">
    <property type="entry name" value="TWO-COMPONENT RESPONSE REGULATOR"/>
    <property type="match status" value="1"/>
</dbReference>
<dbReference type="InterPro" id="IPR052048">
    <property type="entry name" value="ST_Response_Regulator"/>
</dbReference>
<gene>
    <name evidence="3" type="ORF">RA178_20565</name>
</gene>
<evidence type="ECO:0000313" key="3">
    <source>
        <dbReference type="EMBL" id="WMB72766.1"/>
    </source>
</evidence>
<dbReference type="KEGG" id="sog:RA178_20565"/>
<dbReference type="SMART" id="SM00448">
    <property type="entry name" value="REC"/>
    <property type="match status" value="1"/>
</dbReference>
<organism evidence="3">
    <name type="scientific">Shewanella oncorhynchi</name>
    <dbReference type="NCBI Taxonomy" id="2726434"/>
    <lineage>
        <taxon>Bacteria</taxon>
        <taxon>Pseudomonadati</taxon>
        <taxon>Pseudomonadota</taxon>
        <taxon>Gammaproteobacteria</taxon>
        <taxon>Alteromonadales</taxon>
        <taxon>Shewanellaceae</taxon>
        <taxon>Shewanella</taxon>
    </lineage>
</organism>